<dbReference type="NCBIfam" id="TIGR00746">
    <property type="entry name" value="arcC"/>
    <property type="match status" value="1"/>
</dbReference>
<evidence type="ECO:0000256" key="2">
    <source>
        <dbReference type="ARBA" id="ARBA00022679"/>
    </source>
</evidence>
<evidence type="ECO:0000256" key="5">
    <source>
        <dbReference type="PIRNR" id="PIRNR000723"/>
    </source>
</evidence>
<evidence type="ECO:0000313" key="7">
    <source>
        <dbReference type="EMBL" id="MDQ0391082.1"/>
    </source>
</evidence>
<dbReference type="InterPro" id="IPR036393">
    <property type="entry name" value="AceGlu_kinase-like_sf"/>
</dbReference>
<evidence type="ECO:0000256" key="4">
    <source>
        <dbReference type="NCBIfam" id="TIGR00746"/>
    </source>
</evidence>
<keyword evidence="8" id="KW-1185">Reference proteome</keyword>
<dbReference type="Gene3D" id="3.40.1160.10">
    <property type="entry name" value="Acetylglutamate kinase-like"/>
    <property type="match status" value="1"/>
</dbReference>
<protein>
    <recommendedName>
        <fullName evidence="4 5">Carbamate kinase</fullName>
    </recommendedName>
</protein>
<accession>A0ABU0F9S3</accession>
<proteinExistence type="inferred from homology"/>
<dbReference type="InterPro" id="IPR003964">
    <property type="entry name" value="Carb_kinase"/>
</dbReference>
<dbReference type="PIRSF" id="PIRSF000723">
    <property type="entry name" value="Carbamate_kin"/>
    <property type="match status" value="1"/>
</dbReference>
<keyword evidence="2 5" id="KW-0808">Transferase</keyword>
<dbReference type="NCBIfam" id="NF009008">
    <property type="entry name" value="PRK12354.1"/>
    <property type="match status" value="1"/>
</dbReference>
<feature type="domain" description="Aspartate/glutamate/uridylate kinase" evidence="6">
    <location>
        <begin position="1"/>
        <end position="282"/>
    </location>
</feature>
<reference evidence="7 8" key="1">
    <citation type="submission" date="2023-07" db="EMBL/GenBank/DDBJ databases">
        <title>Genomic Encyclopedia of Type Strains, Phase IV (KMG-IV): sequencing the most valuable type-strain genomes for metagenomic binning, comparative biology and taxonomic classification.</title>
        <authorList>
            <person name="Goeker M."/>
        </authorList>
    </citation>
    <scope>NUCLEOTIDE SEQUENCE [LARGE SCALE GENOMIC DNA]</scope>
    <source>
        <strain evidence="7 8">DSM 5896</strain>
    </source>
</reference>
<dbReference type="SUPFAM" id="SSF53633">
    <property type="entry name" value="Carbamate kinase-like"/>
    <property type="match status" value="1"/>
</dbReference>
<dbReference type="CDD" id="cd04235">
    <property type="entry name" value="AAK_CK"/>
    <property type="match status" value="1"/>
</dbReference>
<evidence type="ECO:0000259" key="6">
    <source>
        <dbReference type="Pfam" id="PF00696"/>
    </source>
</evidence>
<evidence type="ECO:0000313" key="8">
    <source>
        <dbReference type="Proteomes" id="UP001237448"/>
    </source>
</evidence>
<dbReference type="EMBL" id="JAUSVK010000001">
    <property type="protein sequence ID" value="MDQ0391082.1"/>
    <property type="molecule type" value="Genomic_DNA"/>
</dbReference>
<dbReference type="PRINTS" id="PR01469">
    <property type="entry name" value="CARBMTKINASE"/>
</dbReference>
<dbReference type="Proteomes" id="UP001237448">
    <property type="component" value="Unassembled WGS sequence"/>
</dbReference>
<evidence type="ECO:0000256" key="3">
    <source>
        <dbReference type="ARBA" id="ARBA00022777"/>
    </source>
</evidence>
<sequence length="321" mass="33235">MRLVVALGGNALLRRGEPLTVENQRVNVRKAAQALADLVAQGHTLVITHGNGPQVGMLALQASAGPSDGAYPLDVLGAESEGMIGYMIEQELDNVLPADALVATLLTQTRVSADDEAFAHPTKPIGPVYDEATAKKLAEDRGWSVAADGKGWRRVVPSPQPVEILEARVIAMLSARQVTVICAGGGGIPVIRAPDGSFRGAEAVIDKDMTSALLARQLDADMLVMLTDVDAVYLDWGGRSPRRIRNAAPSALSPSDFAAGSMGPKIAAANSFAAATRRPAAIGRLEDLSGIVAGACGTRIDARVEGIVEQAAGPLQAASPG</sequence>
<comment type="caution">
    <text evidence="7">The sequence shown here is derived from an EMBL/GenBank/DDBJ whole genome shotgun (WGS) entry which is preliminary data.</text>
</comment>
<name>A0ABU0F9S3_9HYPH</name>
<dbReference type="PANTHER" id="PTHR30409:SF1">
    <property type="entry name" value="CARBAMATE KINASE-RELATED"/>
    <property type="match status" value="1"/>
</dbReference>
<dbReference type="RefSeq" id="WP_307422845.1">
    <property type="nucleotide sequence ID" value="NZ_JAUSVK010000001.1"/>
</dbReference>
<organism evidence="7 8">
    <name type="scientific">Labrys monachus</name>
    <dbReference type="NCBI Taxonomy" id="217067"/>
    <lineage>
        <taxon>Bacteria</taxon>
        <taxon>Pseudomonadati</taxon>
        <taxon>Pseudomonadota</taxon>
        <taxon>Alphaproteobacteria</taxon>
        <taxon>Hyphomicrobiales</taxon>
        <taxon>Xanthobacteraceae</taxon>
        <taxon>Labrys</taxon>
    </lineage>
</organism>
<dbReference type="PANTHER" id="PTHR30409">
    <property type="entry name" value="CARBAMATE KINASE"/>
    <property type="match status" value="1"/>
</dbReference>
<dbReference type="GO" id="GO:0008804">
    <property type="term" value="F:carbamate kinase activity"/>
    <property type="evidence" value="ECO:0007669"/>
    <property type="project" value="UniProtKB-EC"/>
</dbReference>
<dbReference type="InterPro" id="IPR001048">
    <property type="entry name" value="Asp/Glu/Uridylate_kinase"/>
</dbReference>
<gene>
    <name evidence="7" type="ORF">J3R73_000874</name>
</gene>
<dbReference type="Pfam" id="PF00696">
    <property type="entry name" value="AA_kinase"/>
    <property type="match status" value="1"/>
</dbReference>
<keyword evidence="3 5" id="KW-0418">Kinase</keyword>
<evidence type="ECO:0000256" key="1">
    <source>
        <dbReference type="ARBA" id="ARBA00011066"/>
    </source>
</evidence>
<comment type="similarity">
    <text evidence="1 5">Belongs to the carbamate kinase family.</text>
</comment>